<feature type="compositionally biased region" description="Polar residues" evidence="2">
    <location>
        <begin position="878"/>
        <end position="889"/>
    </location>
</feature>
<evidence type="ECO:0000259" key="5">
    <source>
        <dbReference type="PROSITE" id="PS50826"/>
    </source>
</evidence>
<keyword evidence="1" id="KW-0175">Coiled coil</keyword>
<evidence type="ECO:0000256" key="1">
    <source>
        <dbReference type="SAM" id="Coils"/>
    </source>
</evidence>
<evidence type="ECO:0000313" key="6">
    <source>
        <dbReference type="EMBL" id="CAE1153969.1"/>
    </source>
</evidence>
<dbReference type="SMART" id="SM00593">
    <property type="entry name" value="RUN"/>
    <property type="match status" value="1"/>
</dbReference>
<dbReference type="InterPro" id="IPR037213">
    <property type="entry name" value="Run_dom_sf"/>
</dbReference>
<feature type="domain" description="RUN" evidence="5">
    <location>
        <begin position="37"/>
        <end position="187"/>
    </location>
</feature>
<accession>A0A812ARC0</accession>
<feature type="region of interest" description="Disordered" evidence="2">
    <location>
        <begin position="294"/>
        <end position="331"/>
    </location>
</feature>
<evidence type="ECO:0000256" key="2">
    <source>
        <dbReference type="SAM" id="MobiDB-lite"/>
    </source>
</evidence>
<evidence type="ECO:0000259" key="4">
    <source>
        <dbReference type="PROSITE" id="PS50195"/>
    </source>
</evidence>
<proteinExistence type="predicted"/>
<dbReference type="CDD" id="cd17689">
    <property type="entry name" value="RUN_SNX29"/>
    <property type="match status" value="1"/>
</dbReference>
<dbReference type="InterPro" id="IPR036871">
    <property type="entry name" value="PX_dom_sf"/>
</dbReference>
<feature type="region of interest" description="Disordered" evidence="2">
    <location>
        <begin position="210"/>
        <end position="233"/>
    </location>
</feature>
<keyword evidence="3" id="KW-0472">Membrane</keyword>
<dbReference type="InterPro" id="IPR001683">
    <property type="entry name" value="PX_dom"/>
</dbReference>
<organism evidence="6 7">
    <name type="scientific">Acanthosepion pharaonis</name>
    <name type="common">Pharaoh cuttlefish</name>
    <name type="synonym">Sepia pharaonis</name>
    <dbReference type="NCBI Taxonomy" id="158019"/>
    <lineage>
        <taxon>Eukaryota</taxon>
        <taxon>Metazoa</taxon>
        <taxon>Spiralia</taxon>
        <taxon>Lophotrochozoa</taxon>
        <taxon>Mollusca</taxon>
        <taxon>Cephalopoda</taxon>
        <taxon>Coleoidea</taxon>
        <taxon>Decapodiformes</taxon>
        <taxon>Sepiida</taxon>
        <taxon>Sepiina</taxon>
        <taxon>Sepiidae</taxon>
        <taxon>Acanthosepion</taxon>
    </lineage>
</organism>
<reference evidence="6" key="1">
    <citation type="submission" date="2021-01" db="EMBL/GenBank/DDBJ databases">
        <authorList>
            <person name="Li R."/>
            <person name="Bekaert M."/>
        </authorList>
    </citation>
    <scope>NUCLEOTIDE SEQUENCE</scope>
    <source>
        <strain evidence="6">Farmed</strain>
    </source>
</reference>
<dbReference type="PANTHER" id="PTHR47194">
    <property type="entry name" value="SORTING NEXIN-29-RELATED"/>
    <property type="match status" value="1"/>
</dbReference>
<dbReference type="AlphaFoldDB" id="A0A812ARC0"/>
<feature type="domain" description="PX" evidence="4">
    <location>
        <begin position="745"/>
        <end position="868"/>
    </location>
</feature>
<feature type="region of interest" description="Disordered" evidence="2">
    <location>
        <begin position="869"/>
        <end position="901"/>
    </location>
</feature>
<dbReference type="CDD" id="cd07277">
    <property type="entry name" value="PX_RUN"/>
    <property type="match status" value="1"/>
</dbReference>
<comment type="caution">
    <text evidence="6">The sequence shown here is derived from an EMBL/GenBank/DDBJ whole genome shotgun (WGS) entry which is preliminary data.</text>
</comment>
<dbReference type="SUPFAM" id="SSF64268">
    <property type="entry name" value="PX domain"/>
    <property type="match status" value="1"/>
</dbReference>
<dbReference type="Pfam" id="PF00787">
    <property type="entry name" value="PX"/>
    <property type="match status" value="1"/>
</dbReference>
<dbReference type="PANTHER" id="PTHR47194:SF3">
    <property type="entry name" value="SORTING NEXIN 29"/>
    <property type="match status" value="1"/>
</dbReference>
<evidence type="ECO:0000256" key="3">
    <source>
        <dbReference type="SAM" id="Phobius"/>
    </source>
</evidence>
<dbReference type="InterPro" id="IPR047329">
    <property type="entry name" value="RUN_SNX29"/>
</dbReference>
<sequence length="901" mass="102349">MAGIADDYQLKTHGPVLSENCNKAPISKKTDYDFHLAERQSLLTRLLDAVKQCQVRFGGRRELATDGDSRQVTEITGLSKVTRFAEMEAHPAFWQNVKEHLTKHELQRFLLLKSVNTEMGRGRAWLRASLNEHSLERYMHMIIEKDDILSQYYEDWAFLRDQERSSMLPNMAAGLGSILFALTIDSPEINAPISSAIPLALTSEKIKPETTPDIQPVMATNKPAACDRKRDKKKRKKLANIVTFSDDDDQISSISSSPCSVQNDSFDISAKSSLDSPSYLANTDRLHFNDYTQVDSPLTKSSGLSSPSVTNESNKQSPKNNDENHKSSSPSELGLIFKFGKKPPLKAVDSQSSLTSDDLVGDDAYLAPVSSIAERRLSQGSGSSLEMDGKYCKQPLIPMNSEGEYLDQGGDGDSSGIHQSVALQDFVNLSGTDIENAAFALVMAQKGSNNDSHGYRTEGDGGNVQEESHKEMTTMELKQAIVTMMLRKDQVEDQNRSLQTLLSQEQETSLALRAELKDINTKMSVLQEKDNCKIQSLQKENELLRHQLKKYVNAVQLLRKEGPKAEGKLFSPPFFFSPFFFPPFFFPPFSFFPFLFFFPFSFFSLSLFFPFSFFPFLFFSLSFSSLSLFSSLSSFLWSLGIHLDELQPVIPPPKANIDYSHEASEYEKKLIQVAEMHGELMEFNEVLHRKIQSQDTFIKQLRQELVNLRGPLPNEVFLFQLPNEVSSYSENLSIDVDNLSLNTRNLVHVWIPSAFLRGSASDSYHVYQVYVRIQDEEWNVYRRYRQFYVLYCKLKKKYPILGQFNFPPKVTVGYKEARVVEKRRVMLQTYLRKVINCVMENSNEISTSITKNTLLQLLPFFGDMPEVNNKRKKKNEPAPNQSVATNSAIDNIEKLKNRKKV</sequence>
<gene>
    <name evidence="6" type="ORF">SPHA_4084</name>
</gene>
<dbReference type="Gene3D" id="3.30.1520.10">
    <property type="entry name" value="Phox-like domain"/>
    <property type="match status" value="1"/>
</dbReference>
<dbReference type="EMBL" id="CAHIKZ030000126">
    <property type="protein sequence ID" value="CAE1153969.1"/>
    <property type="molecule type" value="Genomic_DNA"/>
</dbReference>
<protein>
    <submittedName>
        <fullName evidence="6">SNX29</fullName>
    </submittedName>
</protein>
<name>A0A812ARC0_ACAPH</name>
<dbReference type="InterPro" id="IPR004012">
    <property type="entry name" value="Run_dom"/>
</dbReference>
<keyword evidence="7" id="KW-1185">Reference proteome</keyword>
<evidence type="ECO:0000313" key="7">
    <source>
        <dbReference type="Proteomes" id="UP000597762"/>
    </source>
</evidence>
<feature type="compositionally biased region" description="Polar residues" evidence="2">
    <location>
        <begin position="294"/>
        <end position="319"/>
    </location>
</feature>
<dbReference type="OrthoDB" id="428895at2759"/>
<feature type="transmembrane region" description="Helical" evidence="3">
    <location>
        <begin position="616"/>
        <end position="637"/>
    </location>
</feature>
<dbReference type="Pfam" id="PF02759">
    <property type="entry name" value="RUN"/>
    <property type="match status" value="1"/>
</dbReference>
<feature type="transmembrane region" description="Helical" evidence="3">
    <location>
        <begin position="584"/>
        <end position="609"/>
    </location>
</feature>
<dbReference type="InterPro" id="IPR037916">
    <property type="entry name" value="SNX29_PX"/>
</dbReference>
<keyword evidence="3" id="KW-0812">Transmembrane</keyword>
<feature type="coiled-coil region" evidence="1">
    <location>
        <begin position="534"/>
        <end position="561"/>
    </location>
</feature>
<dbReference type="PROSITE" id="PS50195">
    <property type="entry name" value="PX"/>
    <property type="match status" value="1"/>
</dbReference>
<dbReference type="PROSITE" id="PS50826">
    <property type="entry name" value="RUN"/>
    <property type="match status" value="1"/>
</dbReference>
<dbReference type="Gene3D" id="1.20.58.900">
    <property type="match status" value="1"/>
</dbReference>
<feature type="region of interest" description="Disordered" evidence="2">
    <location>
        <begin position="448"/>
        <end position="470"/>
    </location>
</feature>
<dbReference type="SUPFAM" id="SSF140741">
    <property type="entry name" value="RUN domain-like"/>
    <property type="match status" value="1"/>
</dbReference>
<dbReference type="Proteomes" id="UP000597762">
    <property type="component" value="Unassembled WGS sequence"/>
</dbReference>
<dbReference type="SMART" id="SM00312">
    <property type="entry name" value="PX"/>
    <property type="match status" value="1"/>
</dbReference>
<dbReference type="GO" id="GO:0035091">
    <property type="term" value="F:phosphatidylinositol binding"/>
    <property type="evidence" value="ECO:0007669"/>
    <property type="project" value="InterPro"/>
</dbReference>
<keyword evidence="3" id="KW-1133">Transmembrane helix</keyword>